<keyword evidence="2" id="KW-0560">Oxidoreductase</keyword>
<dbReference type="OMA" id="IASCKPE"/>
<dbReference type="InterPro" id="IPR007138">
    <property type="entry name" value="ABM_dom"/>
</dbReference>
<dbReference type="PROSITE" id="PS51725">
    <property type="entry name" value="ABM"/>
    <property type="match status" value="1"/>
</dbReference>
<gene>
    <name evidence="2" type="ORF">SAMN02910291_01147</name>
</gene>
<organism evidence="2 3">
    <name type="scientific">Desulfovibrio desulfuricans</name>
    <dbReference type="NCBI Taxonomy" id="876"/>
    <lineage>
        <taxon>Bacteria</taxon>
        <taxon>Pseudomonadati</taxon>
        <taxon>Thermodesulfobacteriota</taxon>
        <taxon>Desulfovibrionia</taxon>
        <taxon>Desulfovibrionales</taxon>
        <taxon>Desulfovibrionaceae</taxon>
        <taxon>Desulfovibrio</taxon>
    </lineage>
</organism>
<evidence type="ECO:0000313" key="2">
    <source>
        <dbReference type="EMBL" id="SFW40059.1"/>
    </source>
</evidence>
<dbReference type="EMBL" id="FPIW01000015">
    <property type="protein sequence ID" value="SFW40059.1"/>
    <property type="molecule type" value="Genomic_DNA"/>
</dbReference>
<dbReference type="Pfam" id="PF03992">
    <property type="entry name" value="ABM"/>
    <property type="match status" value="1"/>
</dbReference>
<dbReference type="SUPFAM" id="SSF54909">
    <property type="entry name" value="Dimeric alpha+beta barrel"/>
    <property type="match status" value="1"/>
</dbReference>
<keyword evidence="2" id="KW-0503">Monooxygenase</keyword>
<reference evidence="3" key="1">
    <citation type="submission" date="2016-11" db="EMBL/GenBank/DDBJ databases">
        <authorList>
            <person name="Jaros S."/>
            <person name="Januszkiewicz K."/>
            <person name="Wedrychowicz H."/>
        </authorList>
    </citation>
    <scope>NUCLEOTIDE SEQUENCE [LARGE SCALE GENOMIC DNA]</scope>
    <source>
        <strain evidence="3">DSM 7057</strain>
    </source>
</reference>
<dbReference type="PANTHER" id="PTHR33336">
    <property type="entry name" value="QUINOL MONOOXYGENASE YGIN-RELATED"/>
    <property type="match status" value="1"/>
</dbReference>
<sequence>MSEIHIVAELEVLPQYREAFMPELRALVDGSRGEPGNRGYELTEDVSNMCRLFVLETWASQEAVDAHNVSPHFTAFGAFAEGKLRHMNVTLLKKVF</sequence>
<dbReference type="InterPro" id="IPR011008">
    <property type="entry name" value="Dimeric_a/b-barrel"/>
</dbReference>
<dbReference type="GO" id="GO:0004497">
    <property type="term" value="F:monooxygenase activity"/>
    <property type="evidence" value="ECO:0007669"/>
    <property type="project" value="UniProtKB-KW"/>
</dbReference>
<comment type="caution">
    <text evidence="2">The sequence shown here is derived from an EMBL/GenBank/DDBJ whole genome shotgun (WGS) entry which is preliminary data.</text>
</comment>
<proteinExistence type="predicted"/>
<feature type="domain" description="ABM" evidence="1">
    <location>
        <begin position="4"/>
        <end position="96"/>
    </location>
</feature>
<dbReference type="PANTHER" id="PTHR33336:SF3">
    <property type="entry name" value="ABM DOMAIN-CONTAINING PROTEIN"/>
    <property type="match status" value="1"/>
</dbReference>
<dbReference type="RefSeq" id="WP_015939308.1">
    <property type="nucleotide sequence ID" value="NZ_FPIW01000015.1"/>
</dbReference>
<dbReference type="GO" id="GO:0005829">
    <property type="term" value="C:cytosol"/>
    <property type="evidence" value="ECO:0007669"/>
    <property type="project" value="TreeGrafter"/>
</dbReference>
<dbReference type="Proteomes" id="UP000182680">
    <property type="component" value="Unassembled WGS sequence"/>
</dbReference>
<protein>
    <submittedName>
        <fullName evidence="2">Quinol monooxygenase YgiN</fullName>
    </submittedName>
</protein>
<evidence type="ECO:0000313" key="3">
    <source>
        <dbReference type="Proteomes" id="UP000182680"/>
    </source>
</evidence>
<dbReference type="Gene3D" id="3.30.70.100">
    <property type="match status" value="1"/>
</dbReference>
<evidence type="ECO:0000259" key="1">
    <source>
        <dbReference type="PROSITE" id="PS51725"/>
    </source>
</evidence>
<dbReference type="InterPro" id="IPR050744">
    <property type="entry name" value="AI-2_Isomerase_LsrG"/>
</dbReference>
<dbReference type="AlphaFoldDB" id="A0AA94HS47"/>
<name>A0AA94HS47_DESDE</name>
<accession>A0AA94HS47</accession>